<dbReference type="PANTHER" id="PTHR43499:SF1">
    <property type="entry name" value="ABC TRANSPORTER I FAMILY MEMBER 1"/>
    <property type="match status" value="1"/>
</dbReference>
<dbReference type="eggNOG" id="COG4133">
    <property type="taxonomic scope" value="Bacteria"/>
</dbReference>
<evidence type="ECO:0000256" key="2">
    <source>
        <dbReference type="ARBA" id="ARBA00022475"/>
    </source>
</evidence>
<keyword evidence="2" id="KW-1003">Cell membrane</keyword>
<dbReference type="GO" id="GO:0017004">
    <property type="term" value="P:cytochrome complex assembly"/>
    <property type="evidence" value="ECO:0007669"/>
    <property type="project" value="UniProtKB-KW"/>
</dbReference>
<evidence type="ECO:0000256" key="4">
    <source>
        <dbReference type="ARBA" id="ARBA00022741"/>
    </source>
</evidence>
<keyword evidence="3" id="KW-0997">Cell inner membrane</keyword>
<dbReference type="Pfam" id="PF00005">
    <property type="entry name" value="ABC_tran"/>
    <property type="match status" value="1"/>
</dbReference>
<evidence type="ECO:0000313" key="10">
    <source>
        <dbReference type="EMBL" id="OXC80554.1"/>
    </source>
</evidence>
<dbReference type="Proteomes" id="UP000214720">
    <property type="component" value="Unassembled WGS sequence"/>
</dbReference>
<sequence>MKRNTFIPSEFSSARSGDALLSVDKLAFDRGGERLFSDVGFDVDAGQVLQIHGPNGSGKTTLLRVLAGLLQPSAGTVRWRGKDAQARPEVWRHSLAYLGHLNGISDDLTAAENLTFSSVLGEVAEERVEVQEKALESVGLDRYRHAIVRGLSAGQKRRLAISRLLLEHKPLWLLDEPAAALDEESAGVLERCIAGHLERGGIVLMTTHKLITTAPSATRNLYFEPCGRCSD</sequence>
<evidence type="ECO:0000256" key="6">
    <source>
        <dbReference type="ARBA" id="ARBA00022840"/>
    </source>
</evidence>
<evidence type="ECO:0000256" key="7">
    <source>
        <dbReference type="ARBA" id="ARBA00022967"/>
    </source>
</evidence>
<evidence type="ECO:0000256" key="3">
    <source>
        <dbReference type="ARBA" id="ARBA00022519"/>
    </source>
</evidence>
<dbReference type="InterPro" id="IPR003439">
    <property type="entry name" value="ABC_transporter-like_ATP-bd"/>
</dbReference>
<organism evidence="10 11">
    <name type="scientific">Caballeronia sordidicola</name>
    <name type="common">Burkholderia sordidicola</name>
    <dbReference type="NCBI Taxonomy" id="196367"/>
    <lineage>
        <taxon>Bacteria</taxon>
        <taxon>Pseudomonadati</taxon>
        <taxon>Pseudomonadota</taxon>
        <taxon>Betaproteobacteria</taxon>
        <taxon>Burkholderiales</taxon>
        <taxon>Burkholderiaceae</taxon>
        <taxon>Caballeronia</taxon>
    </lineage>
</organism>
<evidence type="ECO:0000313" key="11">
    <source>
        <dbReference type="Proteomes" id="UP000214720"/>
    </source>
</evidence>
<keyword evidence="7" id="KW-1278">Translocase</keyword>
<protein>
    <submittedName>
        <fullName evidence="10">ABC transporter involved in cytochrome c biogenesis, ATPase component CcmA</fullName>
    </submittedName>
</protein>
<evidence type="ECO:0000259" key="9">
    <source>
        <dbReference type="PROSITE" id="PS50893"/>
    </source>
</evidence>
<dbReference type="PROSITE" id="PS00211">
    <property type="entry name" value="ABC_TRANSPORTER_1"/>
    <property type="match status" value="1"/>
</dbReference>
<name>A0A226XAT2_CABSO</name>
<keyword evidence="5" id="KW-0201">Cytochrome c-type biogenesis</keyword>
<dbReference type="RefSeq" id="WP_089158854.1">
    <property type="nucleotide sequence ID" value="NZ_MTHB01000012.1"/>
</dbReference>
<dbReference type="InterPro" id="IPR027417">
    <property type="entry name" value="P-loop_NTPase"/>
</dbReference>
<accession>A0A226XAT2</accession>
<dbReference type="SUPFAM" id="SSF52540">
    <property type="entry name" value="P-loop containing nucleoside triphosphate hydrolases"/>
    <property type="match status" value="1"/>
</dbReference>
<keyword evidence="4" id="KW-0547">Nucleotide-binding</keyword>
<dbReference type="GO" id="GO:0022857">
    <property type="term" value="F:transmembrane transporter activity"/>
    <property type="evidence" value="ECO:0007669"/>
    <property type="project" value="InterPro"/>
</dbReference>
<dbReference type="PANTHER" id="PTHR43499">
    <property type="entry name" value="ABC TRANSPORTER I FAMILY MEMBER 1"/>
    <property type="match status" value="1"/>
</dbReference>
<dbReference type="OrthoDB" id="9800654at2"/>
<dbReference type="AlphaFoldDB" id="A0A226XAT2"/>
<evidence type="ECO:0000256" key="8">
    <source>
        <dbReference type="ARBA" id="ARBA00023136"/>
    </source>
</evidence>
<reference evidence="11" key="1">
    <citation type="submission" date="2017-01" db="EMBL/GenBank/DDBJ databases">
        <title>Genome Analysis of Deinococcus marmoris KOPRI26562.</title>
        <authorList>
            <person name="Kim J.H."/>
            <person name="Oh H.-M."/>
        </authorList>
    </citation>
    <scope>NUCLEOTIDE SEQUENCE [LARGE SCALE GENOMIC DNA]</scope>
    <source>
        <strain evidence="11">PAMC 26633</strain>
    </source>
</reference>
<keyword evidence="1" id="KW-0813">Transport</keyword>
<evidence type="ECO:0000256" key="1">
    <source>
        <dbReference type="ARBA" id="ARBA00022448"/>
    </source>
</evidence>
<dbReference type="GO" id="GO:0005524">
    <property type="term" value="F:ATP binding"/>
    <property type="evidence" value="ECO:0007669"/>
    <property type="project" value="UniProtKB-KW"/>
</dbReference>
<proteinExistence type="predicted"/>
<comment type="caution">
    <text evidence="10">The sequence shown here is derived from an EMBL/GenBank/DDBJ whole genome shotgun (WGS) entry which is preliminary data.</text>
</comment>
<keyword evidence="6" id="KW-0067">ATP-binding</keyword>
<dbReference type="NCBIfam" id="TIGR01189">
    <property type="entry name" value="ccmA"/>
    <property type="match status" value="1"/>
</dbReference>
<dbReference type="SMART" id="SM00382">
    <property type="entry name" value="AAA"/>
    <property type="match status" value="1"/>
</dbReference>
<dbReference type="GO" id="GO:0016887">
    <property type="term" value="F:ATP hydrolysis activity"/>
    <property type="evidence" value="ECO:0007669"/>
    <property type="project" value="InterPro"/>
</dbReference>
<dbReference type="InterPro" id="IPR017871">
    <property type="entry name" value="ABC_transporter-like_CS"/>
</dbReference>
<gene>
    <name evidence="10" type="ORF">BSU04_01015</name>
</gene>
<dbReference type="InterPro" id="IPR005895">
    <property type="entry name" value="ABC_transptr_haem_export_CcmA"/>
</dbReference>
<dbReference type="Gene3D" id="3.40.50.300">
    <property type="entry name" value="P-loop containing nucleotide triphosphate hydrolases"/>
    <property type="match status" value="1"/>
</dbReference>
<dbReference type="PROSITE" id="PS50893">
    <property type="entry name" value="ABC_TRANSPORTER_2"/>
    <property type="match status" value="1"/>
</dbReference>
<evidence type="ECO:0000256" key="5">
    <source>
        <dbReference type="ARBA" id="ARBA00022748"/>
    </source>
</evidence>
<feature type="domain" description="ABC transporter" evidence="9">
    <location>
        <begin position="21"/>
        <end position="230"/>
    </location>
</feature>
<dbReference type="InterPro" id="IPR003593">
    <property type="entry name" value="AAA+_ATPase"/>
</dbReference>
<dbReference type="EMBL" id="MTHB01000012">
    <property type="protein sequence ID" value="OXC80554.1"/>
    <property type="molecule type" value="Genomic_DNA"/>
</dbReference>
<dbReference type="NCBIfam" id="NF010061">
    <property type="entry name" value="PRK13538.1"/>
    <property type="match status" value="1"/>
</dbReference>
<keyword evidence="8" id="KW-0472">Membrane</keyword>